<name>A0ACD3SMM1_9BURK</name>
<proteinExistence type="predicted"/>
<comment type="caution">
    <text evidence="1">The sequence shown here is derived from an EMBL/GenBank/DDBJ whole genome shotgun (WGS) entry which is preliminary data.</text>
</comment>
<keyword evidence="2" id="KW-1185">Reference proteome</keyword>
<dbReference type="EMBL" id="AKCV02000023">
    <property type="protein sequence ID" value="TMS57426.1"/>
    <property type="molecule type" value="Genomic_DNA"/>
</dbReference>
<reference evidence="1" key="1">
    <citation type="submission" date="2019-05" db="EMBL/GenBank/DDBJ databases">
        <title>Revised genome assembly of Burkholderiaceae (previously Ralstonia) sp. PBA.</title>
        <authorList>
            <person name="Gan H.M."/>
        </authorList>
    </citation>
    <scope>NUCLEOTIDE SEQUENCE</scope>
    <source>
        <strain evidence="1">PBA</strain>
    </source>
</reference>
<evidence type="ECO:0000313" key="2">
    <source>
        <dbReference type="Proteomes" id="UP000004277"/>
    </source>
</evidence>
<organism evidence="1 2">
    <name type="scientific">Imbroritus primus</name>
    <dbReference type="NCBI Taxonomy" id="3058603"/>
    <lineage>
        <taxon>Bacteria</taxon>
        <taxon>Pseudomonadati</taxon>
        <taxon>Pseudomonadota</taxon>
        <taxon>Betaproteobacteria</taxon>
        <taxon>Burkholderiales</taxon>
        <taxon>Burkholderiaceae</taxon>
        <taxon>Imbroritus</taxon>
    </lineage>
</organism>
<protein>
    <submittedName>
        <fullName evidence="1">Heavy metal translocating P-type ATPase</fullName>
    </submittedName>
</protein>
<accession>A0ACD3SMM1</accession>
<gene>
    <name evidence="1" type="ORF">MW7_012540</name>
</gene>
<evidence type="ECO:0000313" key="1">
    <source>
        <dbReference type="EMBL" id="TMS57426.1"/>
    </source>
</evidence>
<sequence length="853" mass="89875">MGTLGSDFPAPAGAAAVMQMRTPVAAAAEAGCYHCGQPMPADTPWHTTLGDVPAAFCCAGCQALAETIHAGGFGHLYRADTRFATPLEGAALQDAERRWQAYDAPELMAQFTRPVGDDVLECTLAVEQLRCAACVWLIEQTLEKLPGVQSVQVNFSTGRATVRWRRSTCQLSSLLRRMAEIGYPAWPFEAARSDAHARRERRSLLMRLGVAMLGMMQVMMYAWPVYTHAYSIDPDHLTLLRWASLLLTLPVVLYSAQPIFSGAWRDLRRRHLGMDVPVALGIGAAFLASLAATILDRGDVWYDSVTMFVAFLLAARYLELRARQSARSGAEALARQLPATVERLDASGSAEVVPVVRLRHGDRIRIRPGETIPADGVVQDGQTDVDESLLSGESLPVPRTTGDAVLAGSFNCSSPIVVEVTEVGAGTRLAGIVQLLDRALAERPPAAVMADRVASVFVLVLLILAALSGLVWWWIDPSRALQVMVTVLVVSCPCALSLATPAALAAAHGALARCGLLVTRGRMIETLAGVSDVMLDKTGTLTHGRLMVADIVTFGPASAEACLALMAGMEQASEHPLARALCTEAAQRGIAPVAAGTVRAVPGRGMTMDTPQGEVRIGSLAFTQALYGGEGASHGIAAGDAKAWAGTVAPSPAAGQTRIWLADTHGPLACVTLQDTLREAARSLLDDLREQGCTVHLVSGDAPATVAWWAGELGIVHAAGGVSPEDKRAYVQALQAQGKTVLAVGDGINDAPVLAQADASIAIGSGAPLAQAGADAVLNGGDIGVVGTSLAFARKARRVIRQNLGWAFAYNVTAIPLAMVGWMPPWLAAIGMSLSSLLVVGNAWRLSRGAHRS</sequence>
<dbReference type="Proteomes" id="UP000004277">
    <property type="component" value="Unassembled WGS sequence"/>
</dbReference>